<name>A0ABW1IVX0_9BACL</name>
<sequence length="207" mass="23147">MKKAILAPSCVMMLLMTTPTYANFDVFNDVSADHWAAPAIEWAVKEGVIAGYTDGTFKAPQEITRAEFIAMLVEGAMIPHSEGSTPWYHSFVYAAIESKLHFESDFNSYTEPITRFEMTRLALRALDLELRTDESLDQEEWLLMGVEKGLIRGRNQSGAIEPDSFSTRAEGVALIQRMAQIRSGLKLEPDSVALEILQTKLKNKLGE</sequence>
<evidence type="ECO:0000313" key="3">
    <source>
        <dbReference type="EMBL" id="MFC5989156.1"/>
    </source>
</evidence>
<proteinExistence type="predicted"/>
<dbReference type="InterPro" id="IPR051465">
    <property type="entry name" value="Cell_Envelope_Struct_Comp"/>
</dbReference>
<dbReference type="Pfam" id="PF00395">
    <property type="entry name" value="SLH"/>
    <property type="match status" value="1"/>
</dbReference>
<evidence type="ECO:0000259" key="2">
    <source>
        <dbReference type="PROSITE" id="PS51272"/>
    </source>
</evidence>
<feature type="chain" id="PRO_5046321534" evidence="1">
    <location>
        <begin position="23"/>
        <end position="207"/>
    </location>
</feature>
<dbReference type="PANTHER" id="PTHR43308:SF5">
    <property type="entry name" value="S-LAYER PROTEIN _ PEPTIDOGLYCAN ENDO-BETA-N-ACETYLGLUCOSAMINIDASE"/>
    <property type="match status" value="1"/>
</dbReference>
<evidence type="ECO:0000313" key="4">
    <source>
        <dbReference type="Proteomes" id="UP001596250"/>
    </source>
</evidence>
<feature type="domain" description="SLH" evidence="2">
    <location>
        <begin position="23"/>
        <end position="86"/>
    </location>
</feature>
<dbReference type="PROSITE" id="PS51272">
    <property type="entry name" value="SLH"/>
    <property type="match status" value="1"/>
</dbReference>
<gene>
    <name evidence="3" type="ORF">ACFPXP_22350</name>
</gene>
<comment type="caution">
    <text evidence="3">The sequence shown here is derived from an EMBL/GenBank/DDBJ whole genome shotgun (WGS) entry which is preliminary data.</text>
</comment>
<organism evidence="3 4">
    <name type="scientific">Marinicrinis lubricantis</name>
    <dbReference type="NCBI Taxonomy" id="2086470"/>
    <lineage>
        <taxon>Bacteria</taxon>
        <taxon>Bacillati</taxon>
        <taxon>Bacillota</taxon>
        <taxon>Bacilli</taxon>
        <taxon>Bacillales</taxon>
        <taxon>Paenibacillaceae</taxon>
    </lineage>
</organism>
<keyword evidence="4" id="KW-1185">Reference proteome</keyword>
<protein>
    <submittedName>
        <fullName evidence="3">S-layer homology domain-containing protein</fullName>
    </submittedName>
</protein>
<evidence type="ECO:0000256" key="1">
    <source>
        <dbReference type="SAM" id="SignalP"/>
    </source>
</evidence>
<dbReference type="PANTHER" id="PTHR43308">
    <property type="entry name" value="OUTER MEMBRANE PROTEIN ALPHA-RELATED"/>
    <property type="match status" value="1"/>
</dbReference>
<dbReference type="Proteomes" id="UP001596250">
    <property type="component" value="Unassembled WGS sequence"/>
</dbReference>
<dbReference type="RefSeq" id="WP_379896724.1">
    <property type="nucleotide sequence ID" value="NZ_CBCSCT010000002.1"/>
</dbReference>
<dbReference type="InterPro" id="IPR001119">
    <property type="entry name" value="SLH_dom"/>
</dbReference>
<dbReference type="EMBL" id="JBHSQV010000187">
    <property type="protein sequence ID" value="MFC5989156.1"/>
    <property type="molecule type" value="Genomic_DNA"/>
</dbReference>
<feature type="signal peptide" evidence="1">
    <location>
        <begin position="1"/>
        <end position="22"/>
    </location>
</feature>
<reference evidence="4" key="1">
    <citation type="journal article" date="2019" name="Int. J. Syst. Evol. Microbiol.">
        <title>The Global Catalogue of Microorganisms (GCM) 10K type strain sequencing project: providing services to taxonomists for standard genome sequencing and annotation.</title>
        <authorList>
            <consortium name="The Broad Institute Genomics Platform"/>
            <consortium name="The Broad Institute Genome Sequencing Center for Infectious Disease"/>
            <person name="Wu L."/>
            <person name="Ma J."/>
        </authorList>
    </citation>
    <scope>NUCLEOTIDE SEQUENCE [LARGE SCALE GENOMIC DNA]</scope>
    <source>
        <strain evidence="4">CCM 8749</strain>
    </source>
</reference>
<accession>A0ABW1IVX0</accession>
<keyword evidence="1" id="KW-0732">Signal</keyword>